<dbReference type="OrthoDB" id="5343372at2"/>
<gene>
    <name evidence="4" type="ordered locus">Arnit_1130</name>
</gene>
<dbReference type="RefSeq" id="WP_013134936.1">
    <property type="nucleotide sequence ID" value="NC_014166.1"/>
</dbReference>
<dbReference type="GO" id="GO:0030001">
    <property type="term" value="P:metal ion transport"/>
    <property type="evidence" value="ECO:0007669"/>
    <property type="project" value="InterPro"/>
</dbReference>
<sequence precursor="true">MKKLILLLILLSTFIYARVSYTVTIEPQKFFLEKIGQSKVKVRTLYEGVDYTQKLDHVYFRKFAFSEAYLKIGLPVEEEYAKELLGFNSDIKVIDTSKDVEKIYDNGKINPYFWLDPLRVRKLTKVMLDVLIKNDPSNKEFFELNYQTLMVELDKIFLRLKNTLFYSTNAVMVFNDKLEYFLNRFDVRYYKAENEILSGPKFTEIYRLSKEKNIKYLIVDKTINYNVYSSWSNANNMEVIHTDIYSFNWFADLFVLSDKIASKKEE</sequence>
<evidence type="ECO:0000313" key="4">
    <source>
        <dbReference type="EMBL" id="ADG92791.1"/>
    </source>
</evidence>
<reference evidence="4 5" key="1">
    <citation type="journal article" date="2010" name="Stand. Genomic Sci.">
        <title>Complete genome sequence of Arcobacter nitrofigilis type strain (CI).</title>
        <authorList>
            <person name="Pati A."/>
            <person name="Gronow S."/>
            <person name="Lapidus A."/>
            <person name="Copeland A."/>
            <person name="Glavina Del Rio T."/>
            <person name="Nolan M."/>
            <person name="Lucas S."/>
            <person name="Tice H."/>
            <person name="Cheng J.F."/>
            <person name="Han C."/>
            <person name="Chertkov O."/>
            <person name="Bruce D."/>
            <person name="Tapia R."/>
            <person name="Goodwin L."/>
            <person name="Pitluck S."/>
            <person name="Liolios K."/>
            <person name="Ivanova N."/>
            <person name="Mavromatis K."/>
            <person name="Chen A."/>
            <person name="Palaniappan K."/>
            <person name="Land M."/>
            <person name="Hauser L."/>
            <person name="Chang Y.J."/>
            <person name="Jeffries C.D."/>
            <person name="Detter J.C."/>
            <person name="Rohde M."/>
            <person name="Goker M."/>
            <person name="Bristow J."/>
            <person name="Eisen J.A."/>
            <person name="Markowitz V."/>
            <person name="Hugenholtz P."/>
            <person name="Klenk H.P."/>
            <person name="Kyrpides N.C."/>
        </authorList>
    </citation>
    <scope>NUCLEOTIDE SEQUENCE [LARGE SCALE GENOMIC DNA]</scope>
    <source>
        <strain evidence="5">ATCC 33309 / DSM 7299 / CCUG 15893 / LMG 7604 / NCTC 12251 / CI</strain>
    </source>
</reference>
<dbReference type="InterPro" id="IPR050492">
    <property type="entry name" value="Bact_metal-bind_prot9"/>
</dbReference>
<dbReference type="EMBL" id="CP001999">
    <property type="protein sequence ID" value="ADG92791.1"/>
    <property type="molecule type" value="Genomic_DNA"/>
</dbReference>
<dbReference type="HOGENOM" id="CLU_068614_0_0_7"/>
<evidence type="ECO:0000313" key="5">
    <source>
        <dbReference type="Proteomes" id="UP000000939"/>
    </source>
</evidence>
<keyword evidence="5" id="KW-1185">Reference proteome</keyword>
<proteinExistence type="inferred from homology"/>
<evidence type="ECO:0000256" key="1">
    <source>
        <dbReference type="ARBA" id="ARBA00011028"/>
    </source>
</evidence>
<dbReference type="AlphaFoldDB" id="D5V3W3"/>
<dbReference type="STRING" id="572480.Arnit_1130"/>
<evidence type="ECO:0000256" key="2">
    <source>
        <dbReference type="ARBA" id="ARBA00022448"/>
    </source>
</evidence>
<organism evidence="4 5">
    <name type="scientific">Arcobacter nitrofigilis (strain ATCC 33309 / DSM 7299 / CCUG 15893 / LMG 7604 / NCTC 12251 / CI)</name>
    <name type="common">Campylobacter nitrofigilis</name>
    <dbReference type="NCBI Taxonomy" id="572480"/>
    <lineage>
        <taxon>Bacteria</taxon>
        <taxon>Pseudomonadati</taxon>
        <taxon>Campylobacterota</taxon>
        <taxon>Epsilonproteobacteria</taxon>
        <taxon>Campylobacterales</taxon>
        <taxon>Arcobacteraceae</taxon>
        <taxon>Arcobacter</taxon>
    </lineage>
</organism>
<dbReference type="eggNOG" id="COG0803">
    <property type="taxonomic scope" value="Bacteria"/>
</dbReference>
<name>D5V3W3_ARCNC</name>
<dbReference type="PANTHER" id="PTHR42953:SF3">
    <property type="entry name" value="HIGH-AFFINITY ZINC UPTAKE SYSTEM PROTEIN ZNUA"/>
    <property type="match status" value="1"/>
</dbReference>
<keyword evidence="2" id="KW-0813">Transport</keyword>
<dbReference type="Gene3D" id="3.40.50.1980">
    <property type="entry name" value="Nitrogenase molybdenum iron protein domain"/>
    <property type="match status" value="1"/>
</dbReference>
<dbReference type="InterPro" id="IPR006127">
    <property type="entry name" value="ZnuA-like"/>
</dbReference>
<dbReference type="PANTHER" id="PTHR42953">
    <property type="entry name" value="HIGH-AFFINITY ZINC UPTAKE SYSTEM PROTEIN ZNUA-RELATED"/>
    <property type="match status" value="1"/>
</dbReference>
<accession>D5V3W3</accession>
<dbReference type="Proteomes" id="UP000000939">
    <property type="component" value="Chromosome"/>
</dbReference>
<protein>
    <submittedName>
        <fullName evidence="4">Periplasmic solute binding protein</fullName>
    </submittedName>
</protein>
<comment type="similarity">
    <text evidence="1">Belongs to the bacterial solute-binding protein 9 family.</text>
</comment>
<dbReference type="GO" id="GO:0046872">
    <property type="term" value="F:metal ion binding"/>
    <property type="evidence" value="ECO:0007669"/>
    <property type="project" value="InterPro"/>
</dbReference>
<dbReference type="Pfam" id="PF01297">
    <property type="entry name" value="ZnuA"/>
    <property type="match status" value="1"/>
</dbReference>
<dbReference type="SUPFAM" id="SSF53807">
    <property type="entry name" value="Helical backbone' metal receptor"/>
    <property type="match status" value="1"/>
</dbReference>
<evidence type="ECO:0000256" key="3">
    <source>
        <dbReference type="ARBA" id="ARBA00022729"/>
    </source>
</evidence>
<keyword evidence="3" id="KW-0732">Signal</keyword>
<dbReference type="KEGG" id="ant:Arnit_1130"/>